<proteinExistence type="predicted"/>
<dbReference type="EMBL" id="BK003405">
    <property type="protein sequence ID" value="DAA03604.1"/>
    <property type="molecule type" value="Genomic_DNA"/>
</dbReference>
<gene>
    <name evidence="1" type="ORF">HDC02272</name>
</gene>
<name>Q6IHL1_DROME</name>
<reference evidence="1" key="1">
    <citation type="journal article" date="2003" name="Genome Biol.">
        <title>An integrated gene annotation and transcriptional profiling approach towards the full gene content of the Drosophila genome.</title>
        <authorList>
            <person name="Hild M."/>
            <person name="Beckmann B."/>
            <person name="Haas S.A."/>
            <person name="Koch B."/>
            <person name="Solovyev V."/>
            <person name="Busold C."/>
            <person name="Fellenberg K."/>
            <person name="Boutros M."/>
            <person name="Vingron M."/>
            <person name="Sauer F."/>
            <person name="Hoheisel J.D."/>
            <person name="Paro R."/>
        </authorList>
    </citation>
    <scope>NUCLEOTIDE SEQUENCE</scope>
</reference>
<organism evidence="1">
    <name type="scientific">Drosophila melanogaster</name>
    <name type="common">Fruit fly</name>
    <dbReference type="NCBI Taxonomy" id="7227"/>
    <lineage>
        <taxon>Eukaryota</taxon>
        <taxon>Metazoa</taxon>
        <taxon>Ecdysozoa</taxon>
        <taxon>Arthropoda</taxon>
        <taxon>Hexapoda</taxon>
        <taxon>Insecta</taxon>
        <taxon>Pterygota</taxon>
        <taxon>Neoptera</taxon>
        <taxon>Endopterygota</taxon>
        <taxon>Diptera</taxon>
        <taxon>Brachycera</taxon>
        <taxon>Muscomorpha</taxon>
        <taxon>Ephydroidea</taxon>
        <taxon>Drosophilidae</taxon>
        <taxon>Drosophila</taxon>
        <taxon>Sophophora</taxon>
    </lineage>
</organism>
<protein>
    <submittedName>
        <fullName evidence="1">HDC02272</fullName>
    </submittedName>
</protein>
<evidence type="ECO:0000313" key="1">
    <source>
        <dbReference type="EMBL" id="DAA03604.1"/>
    </source>
</evidence>
<accession>Q6IHL1</accession>
<dbReference type="AlphaFoldDB" id="Q6IHL1"/>
<sequence length="193" mass="21225">MHTLASKLLQVAVKAAAATKSGTSSNEQLAASFFPNDLQLSFGFDKMAEALSERQEIEFGCRWQMLSWRVSKIHGNVPVIIRADFLSHLSRCLALRLPLEQQQQQQQQQQKIATATAAAAAATTDDECTIEAAKLLNAISSQRVSLPARLPSHSGIVLLSQLQQLSGSLVHLNKQSPYSIYKFCFSVLWSGIR</sequence>